<dbReference type="InterPro" id="IPR007168">
    <property type="entry name" value="Phageshock_PspC_N"/>
</dbReference>
<keyword evidence="3 7" id="KW-0812">Transmembrane</keyword>
<dbReference type="EMBL" id="NPEZ01000003">
    <property type="protein sequence ID" value="OZT77154.1"/>
    <property type="molecule type" value="Genomic_DNA"/>
</dbReference>
<organism evidence="9 10">
    <name type="scientific">Salinicoccus roseus</name>
    <dbReference type="NCBI Taxonomy" id="45670"/>
    <lineage>
        <taxon>Bacteria</taxon>
        <taxon>Bacillati</taxon>
        <taxon>Bacillota</taxon>
        <taxon>Bacilli</taxon>
        <taxon>Bacillales</taxon>
        <taxon>Staphylococcaceae</taxon>
        <taxon>Salinicoccus</taxon>
    </lineage>
</organism>
<dbReference type="PANTHER" id="PTHR33885:SF3">
    <property type="entry name" value="PHAGE SHOCK PROTEIN C"/>
    <property type="match status" value="1"/>
</dbReference>
<dbReference type="AlphaFoldDB" id="A0A265E6D3"/>
<dbReference type="PANTHER" id="PTHR33885">
    <property type="entry name" value="PHAGE SHOCK PROTEIN C"/>
    <property type="match status" value="1"/>
</dbReference>
<evidence type="ECO:0000256" key="6">
    <source>
        <dbReference type="SAM" id="MobiDB-lite"/>
    </source>
</evidence>
<accession>A0A265E6D3</accession>
<evidence type="ECO:0000259" key="8">
    <source>
        <dbReference type="Pfam" id="PF04024"/>
    </source>
</evidence>
<evidence type="ECO:0000313" key="10">
    <source>
        <dbReference type="Proteomes" id="UP000216682"/>
    </source>
</evidence>
<feature type="region of interest" description="Disordered" evidence="6">
    <location>
        <begin position="62"/>
        <end position="82"/>
    </location>
</feature>
<keyword evidence="4 7" id="KW-1133">Transmembrane helix</keyword>
<protein>
    <recommendedName>
        <fullName evidence="8">Phage shock protein PspC N-terminal domain-containing protein</fullName>
    </recommendedName>
</protein>
<feature type="transmembrane region" description="Helical" evidence="7">
    <location>
        <begin position="35"/>
        <end position="60"/>
    </location>
</feature>
<evidence type="ECO:0000313" key="9">
    <source>
        <dbReference type="EMBL" id="OZT77154.1"/>
    </source>
</evidence>
<evidence type="ECO:0000256" key="4">
    <source>
        <dbReference type="ARBA" id="ARBA00022989"/>
    </source>
</evidence>
<evidence type="ECO:0000256" key="2">
    <source>
        <dbReference type="ARBA" id="ARBA00022475"/>
    </source>
</evidence>
<comment type="caution">
    <text evidence="9">The sequence shown here is derived from an EMBL/GenBank/DDBJ whole genome shotgun (WGS) entry which is preliminary data.</text>
</comment>
<keyword evidence="2" id="KW-1003">Cell membrane</keyword>
<evidence type="ECO:0000256" key="5">
    <source>
        <dbReference type="ARBA" id="ARBA00023136"/>
    </source>
</evidence>
<feature type="domain" description="Phage shock protein PspC N-terminal" evidence="8">
    <location>
        <begin position="4"/>
        <end position="62"/>
    </location>
</feature>
<evidence type="ECO:0000256" key="1">
    <source>
        <dbReference type="ARBA" id="ARBA00004162"/>
    </source>
</evidence>
<evidence type="ECO:0000256" key="7">
    <source>
        <dbReference type="SAM" id="Phobius"/>
    </source>
</evidence>
<dbReference type="RefSeq" id="WP_094906676.1">
    <property type="nucleotide sequence ID" value="NZ_BMCA01000001.1"/>
</dbReference>
<proteinExistence type="predicted"/>
<reference evidence="9 10" key="1">
    <citation type="submission" date="2017-07" db="EMBL/GenBank/DDBJ databases">
        <title>Shotgun whole genome sequences of three halophilic bacterial isolates.</title>
        <authorList>
            <person name="Pozzo T."/>
            <person name="Higdon S.M."/>
            <person name="Quillaguaman J."/>
        </authorList>
    </citation>
    <scope>NUCLEOTIDE SEQUENCE [LARGE SCALE GENOMIC DNA]</scope>
    <source>
        <strain evidence="9 10">BU-1</strain>
    </source>
</reference>
<dbReference type="InterPro" id="IPR052027">
    <property type="entry name" value="PspC"/>
</dbReference>
<keyword evidence="5 7" id="KW-0472">Membrane</keyword>
<dbReference type="GO" id="GO:0005886">
    <property type="term" value="C:plasma membrane"/>
    <property type="evidence" value="ECO:0007669"/>
    <property type="project" value="UniProtKB-SubCell"/>
</dbReference>
<sequence length="82" mass="9101">MDNRKLVRSSTDSYIMGVFGGLGERTGIDSTILRIIFVVLTVATMNIFLVVLYFIVGFIMPTDDETGRTTGRPSEPFDSDSF</sequence>
<gene>
    <name evidence="9" type="ORF">CFN03_08755</name>
</gene>
<dbReference type="Proteomes" id="UP000216682">
    <property type="component" value="Unassembled WGS sequence"/>
</dbReference>
<name>A0A265E6D3_9STAP</name>
<dbReference type="Pfam" id="PF04024">
    <property type="entry name" value="PspC"/>
    <property type="match status" value="1"/>
</dbReference>
<comment type="subcellular location">
    <subcellularLocation>
        <location evidence="1">Cell membrane</location>
        <topology evidence="1">Single-pass membrane protein</topology>
    </subcellularLocation>
</comment>
<evidence type="ECO:0000256" key="3">
    <source>
        <dbReference type="ARBA" id="ARBA00022692"/>
    </source>
</evidence>